<protein>
    <submittedName>
        <fullName evidence="1">Uncharacterized protein</fullName>
    </submittedName>
</protein>
<organism evidence="1 2">
    <name type="scientific">Tetragonisca angustula</name>
    <dbReference type="NCBI Taxonomy" id="166442"/>
    <lineage>
        <taxon>Eukaryota</taxon>
        <taxon>Metazoa</taxon>
        <taxon>Ecdysozoa</taxon>
        <taxon>Arthropoda</taxon>
        <taxon>Hexapoda</taxon>
        <taxon>Insecta</taxon>
        <taxon>Pterygota</taxon>
        <taxon>Neoptera</taxon>
        <taxon>Endopterygota</taxon>
        <taxon>Hymenoptera</taxon>
        <taxon>Apocrita</taxon>
        <taxon>Aculeata</taxon>
        <taxon>Apoidea</taxon>
        <taxon>Anthophila</taxon>
        <taxon>Apidae</taxon>
        <taxon>Tetragonisca</taxon>
    </lineage>
</organism>
<keyword evidence="2" id="KW-1185">Reference proteome</keyword>
<reference evidence="1 2" key="1">
    <citation type="submission" date="2024-05" db="EMBL/GenBank/DDBJ databases">
        <title>The nuclear and mitochondrial genome assemblies of Tetragonisca angustula (Apidae: Meliponini), a tiny yet remarkable pollinator in the Neotropics.</title>
        <authorList>
            <person name="Ferrari R."/>
            <person name="Ricardo P.C."/>
            <person name="Dias F.C."/>
            <person name="Araujo N.S."/>
            <person name="Soares D.O."/>
            <person name="Zhou Q.-S."/>
            <person name="Zhu C.-D."/>
            <person name="Coutinho L."/>
            <person name="Airas M.C."/>
            <person name="Batista T.M."/>
        </authorList>
    </citation>
    <scope>NUCLEOTIDE SEQUENCE [LARGE SCALE GENOMIC DNA]</scope>
    <source>
        <strain evidence="1">ASF017062</strain>
        <tissue evidence="1">Abdomen</tissue>
    </source>
</reference>
<evidence type="ECO:0000313" key="1">
    <source>
        <dbReference type="EMBL" id="KAK9298813.1"/>
    </source>
</evidence>
<proteinExistence type="predicted"/>
<gene>
    <name evidence="1" type="ORF">QLX08_007987</name>
</gene>
<sequence length="126" mass="14497">MVRRSARRVATRDFTRENHDGVARRVITGSRNKVSARNIKERSALVIKRSPIPFVRGIKNGCCCCRRRRETEYNICEISLFPLEIEITSSAFASRSSLSLLPRFRYTLARLLLADEVEKKLVPHAH</sequence>
<comment type="caution">
    <text evidence="1">The sequence shown here is derived from an EMBL/GenBank/DDBJ whole genome shotgun (WGS) entry which is preliminary data.</text>
</comment>
<name>A0AAW0ZQ88_9HYME</name>
<accession>A0AAW0ZQ88</accession>
<dbReference type="EMBL" id="JAWNGG020000165">
    <property type="protein sequence ID" value="KAK9298813.1"/>
    <property type="molecule type" value="Genomic_DNA"/>
</dbReference>
<dbReference type="Proteomes" id="UP001432146">
    <property type="component" value="Unassembled WGS sequence"/>
</dbReference>
<evidence type="ECO:0000313" key="2">
    <source>
        <dbReference type="Proteomes" id="UP001432146"/>
    </source>
</evidence>
<dbReference type="AlphaFoldDB" id="A0AAW0ZQ88"/>